<comment type="caution">
    <text evidence="2">The sequence shown here is derived from an EMBL/GenBank/DDBJ whole genome shotgun (WGS) entry which is preliminary data.</text>
</comment>
<feature type="compositionally biased region" description="Low complexity" evidence="1">
    <location>
        <begin position="46"/>
        <end position="58"/>
    </location>
</feature>
<organism evidence="2 3">
    <name type="scientific">Prorocentrum cordatum</name>
    <dbReference type="NCBI Taxonomy" id="2364126"/>
    <lineage>
        <taxon>Eukaryota</taxon>
        <taxon>Sar</taxon>
        <taxon>Alveolata</taxon>
        <taxon>Dinophyceae</taxon>
        <taxon>Prorocentrales</taxon>
        <taxon>Prorocentraceae</taxon>
        <taxon>Prorocentrum</taxon>
    </lineage>
</organism>
<evidence type="ECO:0000256" key="1">
    <source>
        <dbReference type="SAM" id="MobiDB-lite"/>
    </source>
</evidence>
<feature type="compositionally biased region" description="Basic and acidic residues" evidence="1">
    <location>
        <begin position="132"/>
        <end position="141"/>
    </location>
</feature>
<evidence type="ECO:0000313" key="2">
    <source>
        <dbReference type="EMBL" id="CAK0851621.1"/>
    </source>
</evidence>
<feature type="region of interest" description="Disordered" evidence="1">
    <location>
        <begin position="77"/>
        <end position="315"/>
    </location>
</feature>
<dbReference type="Proteomes" id="UP001189429">
    <property type="component" value="Unassembled WGS sequence"/>
</dbReference>
<feature type="compositionally biased region" description="Pro residues" evidence="1">
    <location>
        <begin position="280"/>
        <end position="289"/>
    </location>
</feature>
<gene>
    <name evidence="2" type="ORF">PCOR1329_LOCUS43733</name>
</gene>
<feature type="non-terminal residue" evidence="2">
    <location>
        <position position="1"/>
    </location>
</feature>
<proteinExistence type="predicted"/>
<name>A0ABN9TZ33_9DINO</name>
<feature type="compositionally biased region" description="Low complexity" evidence="1">
    <location>
        <begin position="181"/>
        <end position="193"/>
    </location>
</feature>
<reference evidence="2" key="1">
    <citation type="submission" date="2023-10" db="EMBL/GenBank/DDBJ databases">
        <authorList>
            <person name="Chen Y."/>
            <person name="Shah S."/>
            <person name="Dougan E. K."/>
            <person name="Thang M."/>
            <person name="Chan C."/>
        </authorList>
    </citation>
    <scope>NUCLEOTIDE SEQUENCE [LARGE SCALE GENOMIC DNA]</scope>
</reference>
<feature type="region of interest" description="Disordered" evidence="1">
    <location>
        <begin position="1"/>
        <end position="62"/>
    </location>
</feature>
<accession>A0ABN9TZ33</accession>
<dbReference type="EMBL" id="CAUYUJ010015258">
    <property type="protein sequence ID" value="CAK0851621.1"/>
    <property type="molecule type" value="Genomic_DNA"/>
</dbReference>
<keyword evidence="3" id="KW-1185">Reference proteome</keyword>
<feature type="compositionally biased region" description="Polar residues" evidence="1">
    <location>
        <begin position="24"/>
        <end position="34"/>
    </location>
</feature>
<sequence>GAQGSGRAAGSEAPRSPGRPNPLLSGSPTRQPSAASPRPNPLLGGRSPSRSPAPAAAPWPQDQLALARIEAAVSSAALARPLDGEDGTPRTPPSPTRRWGKASRSPPPRPADVGPEGAAAAPAAKAKHRRPRGEGEGRAPEPRSSQSSRGSGGASQGSAAGHGGRRRHGRPSQDGESQGSAAAAAAPAFPPAAYLQTLFSDAQPAGAEKPPRRSRKTAGAAAEAPDGKKKHRRTARGGAAEEAEASARAEDAAPRAAAAARALPLAPPADRATAAAVAAVPPPATPPPQVVGHRRLPEPDSEDSPQRTRMKAPLRAERAEPTFGSPGVDVGDSCHAVAVERQSAIMKLGSCLSMVDDKFYSPEKPSLKQVASGRTAALEATGGTFGDFCKKEFDASAAKPMPLVWARLPRCADLGIRAGGAEEKDREPSIEPGVTMVRIMDHPEQMKAICQRHQLPWSRETATST</sequence>
<feature type="compositionally biased region" description="Low complexity" evidence="1">
    <location>
        <begin position="254"/>
        <end position="279"/>
    </location>
</feature>
<evidence type="ECO:0000313" key="3">
    <source>
        <dbReference type="Proteomes" id="UP001189429"/>
    </source>
</evidence>
<protein>
    <submittedName>
        <fullName evidence="2">Uncharacterized protein</fullName>
    </submittedName>
</protein>